<dbReference type="EMBL" id="ASYR01000013">
    <property type="protein sequence ID" value="KAF0649638.1"/>
    <property type="molecule type" value="Genomic_DNA"/>
</dbReference>
<feature type="region of interest" description="Disordered" evidence="1">
    <location>
        <begin position="170"/>
        <end position="199"/>
    </location>
</feature>
<protein>
    <submittedName>
        <fullName evidence="3">Eco29kI restriction endonuclease</fullName>
    </submittedName>
</protein>
<evidence type="ECO:0000313" key="3">
    <source>
        <dbReference type="EMBL" id="OSY53903.1"/>
    </source>
</evidence>
<keyword evidence="3" id="KW-0540">Nuclease</keyword>
<keyword evidence="5" id="KW-1185">Reference proteome</keyword>
<evidence type="ECO:0000313" key="2">
    <source>
        <dbReference type="EMBL" id="KAF0649638.1"/>
    </source>
</evidence>
<gene>
    <name evidence="3" type="ORF">BG846_00420</name>
    <name evidence="2" type="ORF">K701_12370</name>
</gene>
<evidence type="ECO:0000313" key="5">
    <source>
        <dbReference type="Proteomes" id="UP000731519"/>
    </source>
</evidence>
<dbReference type="EMBL" id="MIFZ01000046">
    <property type="protein sequence ID" value="OSY53903.1"/>
    <property type="molecule type" value="Genomic_DNA"/>
</dbReference>
<evidence type="ECO:0000256" key="1">
    <source>
        <dbReference type="SAM" id="MobiDB-lite"/>
    </source>
</evidence>
<name>A0A1Y2P259_STRFR</name>
<dbReference type="Proteomes" id="UP000731519">
    <property type="component" value="Unassembled WGS sequence"/>
</dbReference>
<dbReference type="RefSeq" id="WP_051839483.1">
    <property type="nucleotide sequence ID" value="NZ_ASYR01000013.1"/>
</dbReference>
<reference evidence="3 4" key="2">
    <citation type="submission" date="2016-09" db="EMBL/GenBank/DDBJ databases">
        <title>Streptomyces fradiae DSM40063, a candidate organism with high potential of specific P450 cytochromes.</title>
        <authorList>
            <person name="Grumaz C."/>
            <person name="Vainshtein Y."/>
            <person name="Kirstahler P."/>
            <person name="Sohn K."/>
        </authorList>
    </citation>
    <scope>NUCLEOTIDE SEQUENCE [LARGE SCALE GENOMIC DNA]</scope>
    <source>
        <strain evidence="3 4">DSM 40063</strain>
    </source>
</reference>
<dbReference type="GO" id="GO:0004519">
    <property type="term" value="F:endonuclease activity"/>
    <property type="evidence" value="ECO:0007669"/>
    <property type="project" value="UniProtKB-KW"/>
</dbReference>
<reference evidence="2 5" key="1">
    <citation type="submission" date="2013-05" db="EMBL/GenBank/DDBJ databases">
        <title>Genome Sequence of Streptomyces fradiae.</title>
        <authorList>
            <person name="Kirby R."/>
        </authorList>
    </citation>
    <scope>NUCLEOTIDE SEQUENCE [LARGE SCALE GENOMIC DNA]</scope>
    <source>
        <strain evidence="2 5">ATCC 10745</strain>
    </source>
</reference>
<keyword evidence="3" id="KW-0255">Endonuclease</keyword>
<dbReference type="InterPro" id="IPR018575">
    <property type="entry name" value="Restrct_endonuc_II_Eco29kI"/>
</dbReference>
<proteinExistence type="predicted"/>
<dbReference type="REBASE" id="207627">
    <property type="entry name" value="Sfr40063ORF421P"/>
</dbReference>
<keyword evidence="3" id="KW-0378">Hydrolase</keyword>
<dbReference type="AlphaFoldDB" id="A0A1Y2P259"/>
<comment type="caution">
    <text evidence="3">The sequence shown here is derived from an EMBL/GenBank/DDBJ whole genome shotgun (WGS) entry which is preliminary data.</text>
</comment>
<accession>A0A1Y2P259</accession>
<sequence length="232" mass="26366">MSEAQPVNGARKPRNWREIALRPDPYDPLRLDNLGRSIEMRMLEMEPEPLTDVPLMIGAGIYAIYYVGDHELYWPIAEPYCQTPIYVGKATPEGGRKGGGAGNPDDEDALWDRLREHRRSIEQAYDLDVADFRVRYLVAVDFFVSLAEQVMLRQFRPVWNAIVDGFGNHAPGSGRTNQARPPWDDLHPGRAWSAPDKMSKPSQYTALESKIRIINHWKQLGLLPEDASLPTE</sequence>
<dbReference type="Pfam" id="PF09517">
    <property type="entry name" value="RE_Eco29kI"/>
    <property type="match status" value="1"/>
</dbReference>
<organism evidence="3 4">
    <name type="scientific">Streptomyces fradiae ATCC 10745 = DSM 40063</name>
    <dbReference type="NCBI Taxonomy" id="1319510"/>
    <lineage>
        <taxon>Bacteria</taxon>
        <taxon>Bacillati</taxon>
        <taxon>Actinomycetota</taxon>
        <taxon>Actinomycetes</taxon>
        <taxon>Kitasatosporales</taxon>
        <taxon>Streptomycetaceae</taxon>
        <taxon>Streptomyces</taxon>
    </lineage>
</organism>
<dbReference type="Proteomes" id="UP000194318">
    <property type="component" value="Unassembled WGS sequence"/>
</dbReference>
<dbReference type="GeneID" id="91403798"/>
<evidence type="ECO:0000313" key="4">
    <source>
        <dbReference type="Proteomes" id="UP000194318"/>
    </source>
</evidence>